<protein>
    <submittedName>
        <fullName evidence="3">CAAX protease self-immunity</fullName>
    </submittedName>
</protein>
<comment type="caution">
    <text evidence="3">The sequence shown here is derived from an EMBL/GenBank/DDBJ whole genome shotgun (WGS) entry which is preliminary data.</text>
</comment>
<evidence type="ECO:0000259" key="2">
    <source>
        <dbReference type="Pfam" id="PF02517"/>
    </source>
</evidence>
<reference evidence="3 4" key="1">
    <citation type="submission" date="2018-02" db="EMBL/GenBank/DDBJ databases">
        <title>Novel Leptospira species isolated from soil and water in Japan.</title>
        <authorList>
            <person name="Nakao R."/>
            <person name="Masuzawa T."/>
        </authorList>
    </citation>
    <scope>NUCLEOTIDE SEQUENCE [LARGE SCALE GENOMIC DNA]</scope>
    <source>
        <strain evidence="3 4">E8</strain>
    </source>
</reference>
<dbReference type="AlphaFoldDB" id="A0A2P2D3V5"/>
<feature type="transmembrane region" description="Helical" evidence="1">
    <location>
        <begin position="85"/>
        <end position="104"/>
    </location>
</feature>
<feature type="transmembrane region" description="Helical" evidence="1">
    <location>
        <begin position="186"/>
        <end position="203"/>
    </location>
</feature>
<dbReference type="InterPro" id="IPR003675">
    <property type="entry name" value="Rce1/LyrA-like_dom"/>
</dbReference>
<keyword evidence="1" id="KW-1133">Transmembrane helix</keyword>
<dbReference type="GO" id="GO:0080120">
    <property type="term" value="P:CAAX-box protein maturation"/>
    <property type="evidence" value="ECO:0007669"/>
    <property type="project" value="UniProtKB-ARBA"/>
</dbReference>
<name>A0A2P2D3V5_9LEPT</name>
<evidence type="ECO:0000256" key="1">
    <source>
        <dbReference type="SAM" id="Phobius"/>
    </source>
</evidence>
<keyword evidence="4" id="KW-1185">Reference proteome</keyword>
<feature type="domain" description="CAAX prenyl protease 2/Lysostaphin resistance protein A-like" evidence="2">
    <location>
        <begin position="133"/>
        <end position="223"/>
    </location>
</feature>
<dbReference type="GO" id="GO:0004175">
    <property type="term" value="F:endopeptidase activity"/>
    <property type="evidence" value="ECO:0007669"/>
    <property type="project" value="UniProtKB-ARBA"/>
</dbReference>
<dbReference type="RefSeq" id="WP_108928954.1">
    <property type="nucleotide sequence ID" value="NZ_BFAY01000011.1"/>
</dbReference>
<sequence length="233" mass="26584">MKSIDKTWLNLILAPTWFLIVISVFAVYYSYTGIQANEIELKVSFQTPLIILIVQLLIFATLLSSTRHESFHLFKDAWINSDWKIQSLIGIVTGCIIAGLYIYLLSPARIYLQNTLGDYIPAGETAEVFGKQIYIFFIANVLLAPYIEENLYRNFALSNLLHNYGRLKSVLLTSLFFGLLHWTGGFWYMLMTAMFVGIPFAFLTIQSQSIVCAFVSHLTLNVIEFAYVLHLNV</sequence>
<evidence type="ECO:0000313" key="4">
    <source>
        <dbReference type="Proteomes" id="UP000245076"/>
    </source>
</evidence>
<gene>
    <name evidence="3" type="ORF">LPTSP1_23340</name>
</gene>
<keyword evidence="3" id="KW-0378">Hydrolase</keyword>
<evidence type="ECO:0000313" key="3">
    <source>
        <dbReference type="EMBL" id="GBF39333.1"/>
    </source>
</evidence>
<feature type="transmembrane region" description="Helical" evidence="1">
    <location>
        <begin position="43"/>
        <end position="64"/>
    </location>
</feature>
<feature type="transmembrane region" description="Helical" evidence="1">
    <location>
        <begin position="7"/>
        <end position="31"/>
    </location>
</feature>
<dbReference type="Pfam" id="PF02517">
    <property type="entry name" value="Rce1-like"/>
    <property type="match status" value="1"/>
</dbReference>
<keyword evidence="3" id="KW-0645">Protease</keyword>
<dbReference type="Proteomes" id="UP000245076">
    <property type="component" value="Unassembled WGS sequence"/>
</dbReference>
<keyword evidence="1" id="KW-0812">Transmembrane</keyword>
<dbReference type="EMBL" id="BFAY01000011">
    <property type="protein sequence ID" value="GBF39333.1"/>
    <property type="molecule type" value="Genomic_DNA"/>
</dbReference>
<proteinExistence type="predicted"/>
<dbReference type="OrthoDB" id="325928at2"/>
<keyword evidence="1" id="KW-0472">Membrane</keyword>
<dbReference type="GO" id="GO:0006508">
    <property type="term" value="P:proteolysis"/>
    <property type="evidence" value="ECO:0007669"/>
    <property type="project" value="UniProtKB-KW"/>
</dbReference>
<accession>A0A2P2D3V5</accession>
<feature type="transmembrane region" description="Helical" evidence="1">
    <location>
        <begin position="210"/>
        <end position="229"/>
    </location>
</feature>
<organism evidence="3 4">
    <name type="scientific">Leptospira johnsonii</name>
    <dbReference type="NCBI Taxonomy" id="1917820"/>
    <lineage>
        <taxon>Bacteria</taxon>
        <taxon>Pseudomonadati</taxon>
        <taxon>Spirochaetota</taxon>
        <taxon>Spirochaetia</taxon>
        <taxon>Leptospirales</taxon>
        <taxon>Leptospiraceae</taxon>
        <taxon>Leptospira</taxon>
    </lineage>
</organism>